<keyword evidence="7" id="KW-1185">Reference proteome</keyword>
<dbReference type="SUPFAM" id="SSF48452">
    <property type="entry name" value="TPR-like"/>
    <property type="match status" value="2"/>
</dbReference>
<evidence type="ECO:0000313" key="5">
    <source>
        <dbReference type="EMBL" id="MBB5376363.1"/>
    </source>
</evidence>
<name>A0A7W8KEN1_9DEIO</name>
<dbReference type="PROSITE" id="PS51832">
    <property type="entry name" value="HD_GYP"/>
    <property type="match status" value="1"/>
</dbReference>
<dbReference type="EMBL" id="JACHFK010000003">
    <property type="protein sequence ID" value="MBB5376363.1"/>
    <property type="molecule type" value="Genomic_DNA"/>
</dbReference>
<dbReference type="InterPro" id="IPR052020">
    <property type="entry name" value="Cyclic_di-GMP/3'3'-cGAMP_PDE"/>
</dbReference>
<dbReference type="InterPro" id="IPR029787">
    <property type="entry name" value="Nucleotide_cyclase"/>
</dbReference>
<dbReference type="Gene3D" id="1.25.40.10">
    <property type="entry name" value="Tetratricopeptide repeat domain"/>
    <property type="match status" value="3"/>
</dbReference>
<dbReference type="InterPro" id="IPR000160">
    <property type="entry name" value="GGDEF_dom"/>
</dbReference>
<dbReference type="Pfam" id="PF13424">
    <property type="entry name" value="TPR_12"/>
    <property type="match status" value="2"/>
</dbReference>
<dbReference type="SMART" id="SM00267">
    <property type="entry name" value="GGDEF"/>
    <property type="match status" value="1"/>
</dbReference>
<proteinExistence type="predicted"/>
<reference evidence="4" key="1">
    <citation type="journal article" date="2014" name="Int. J. Syst. Evol. Microbiol.">
        <title>Complete genome of a new Firmicutes species belonging to the dominant human colonic microbiota ('Ruminococcus bicirculans') reveals two chromosomes and a selective capacity to utilize plant glucans.</title>
        <authorList>
            <consortium name="NISC Comparative Sequencing Program"/>
            <person name="Wegmann U."/>
            <person name="Louis P."/>
            <person name="Goesmann A."/>
            <person name="Henrissat B."/>
            <person name="Duncan S.H."/>
            <person name="Flint H.J."/>
        </authorList>
    </citation>
    <scope>NUCLEOTIDE SEQUENCE</scope>
    <source>
        <strain evidence="4">CGMCC 1.18437</strain>
    </source>
</reference>
<dbReference type="Gene3D" id="1.10.3210.10">
    <property type="entry name" value="Hypothetical protein af1432"/>
    <property type="match status" value="1"/>
</dbReference>
<dbReference type="SUPFAM" id="SSF55073">
    <property type="entry name" value="Nucleotide cyclase"/>
    <property type="match status" value="1"/>
</dbReference>
<reference evidence="5 6" key="3">
    <citation type="submission" date="2020-08" db="EMBL/GenBank/DDBJ databases">
        <title>Genomic Encyclopedia of Type Strains, Phase IV (KMG-IV): sequencing the most valuable type-strain genomes for metagenomic binning, comparative biology and taxonomic classification.</title>
        <authorList>
            <person name="Goeker M."/>
        </authorList>
    </citation>
    <scope>NUCLEOTIDE SEQUENCE [LARGE SCALE GENOMIC DNA]</scope>
    <source>
        <strain evidence="5 6">DSM 27521</strain>
    </source>
</reference>
<dbReference type="Gene3D" id="3.30.70.270">
    <property type="match status" value="1"/>
</dbReference>
<organism evidence="5 6">
    <name type="scientific">Deinococcus metalli</name>
    <dbReference type="NCBI Taxonomy" id="1141878"/>
    <lineage>
        <taxon>Bacteria</taxon>
        <taxon>Thermotogati</taxon>
        <taxon>Deinococcota</taxon>
        <taxon>Deinococci</taxon>
        <taxon>Deinococcales</taxon>
        <taxon>Deinococcaceae</taxon>
        <taxon>Deinococcus</taxon>
    </lineage>
</organism>
<dbReference type="Pfam" id="PF00990">
    <property type="entry name" value="GGDEF"/>
    <property type="match status" value="1"/>
</dbReference>
<dbReference type="SMART" id="SM00028">
    <property type="entry name" value="TPR"/>
    <property type="match status" value="6"/>
</dbReference>
<evidence type="ECO:0000313" key="6">
    <source>
        <dbReference type="Proteomes" id="UP000539473"/>
    </source>
</evidence>
<dbReference type="InterPro" id="IPR019734">
    <property type="entry name" value="TPR_rpt"/>
</dbReference>
<dbReference type="NCBIfam" id="TIGR00254">
    <property type="entry name" value="GGDEF"/>
    <property type="match status" value="1"/>
</dbReference>
<dbReference type="InterPro" id="IPR011990">
    <property type="entry name" value="TPR-like_helical_dom_sf"/>
</dbReference>
<dbReference type="AlphaFoldDB" id="A0A7W8KEN1"/>
<dbReference type="CDD" id="cd00077">
    <property type="entry name" value="HDc"/>
    <property type="match status" value="1"/>
</dbReference>
<dbReference type="PANTHER" id="PTHR45228:SF8">
    <property type="entry name" value="TWO-COMPONENT RESPONSE REGULATOR-RELATED"/>
    <property type="match status" value="1"/>
</dbReference>
<feature type="domain" description="HD-GYP" evidence="3">
    <location>
        <begin position="463"/>
        <end position="660"/>
    </location>
</feature>
<dbReference type="PANTHER" id="PTHR45228">
    <property type="entry name" value="CYCLIC DI-GMP PHOSPHODIESTERASE TM_0186-RELATED"/>
    <property type="match status" value="1"/>
</dbReference>
<dbReference type="SUPFAM" id="SSF109604">
    <property type="entry name" value="HD-domain/PDEase-like"/>
    <property type="match status" value="1"/>
</dbReference>
<comment type="caution">
    <text evidence="5">The sequence shown here is derived from an EMBL/GenBank/DDBJ whole genome shotgun (WGS) entry which is preliminary data.</text>
</comment>
<dbReference type="Pfam" id="PF13487">
    <property type="entry name" value="HD_5"/>
    <property type="match status" value="1"/>
</dbReference>
<accession>A0A7W8KEN1</accession>
<protein>
    <submittedName>
        <fullName evidence="4 5">Diguanylate cyclase</fullName>
    </submittedName>
</protein>
<keyword evidence="1" id="KW-0802">TPR repeat</keyword>
<evidence type="ECO:0000313" key="4">
    <source>
        <dbReference type="EMBL" id="GHF38852.1"/>
    </source>
</evidence>
<sequence length="867" mass="93393">MTATVRSALPAPRPPEAVETVYERLAATLGDAPDTAVGRALAFGQSVDGQGALAYGLAQLLLGHAHVISHAPAQALEPLERAAAQLARASYPAREAEARSWRGRALLELGQNAAAAEVLDDAAQFALAHGASSVAADALNRLAAAHHHQGQVAEALHHLHRALDLRQQVGDVKGELNCLTNIATIQTWMGQYREAVASLSRAYALYQTLPQHPATETPILHSLAHVHHMSGDDALALEVMEAAHRSADRSGDPRLQAATSLNLGVYLLGAGRHAEAQAALQRALHLSRAAAYTPGELGALDSLGQLADQTGDPGAAQEAYERALTLALSSGSVHGETGARLNLGSLLLRAGQLDAAREHFSVALTQAQDAQLPKERAQAHQGLADVCEHAGDLRGALDHSRALRAIERELFNADRDRQTRNLSLQFEVERARQDARMYQVRTELEYQGREQAERLVRERTAELARAQHEVVTRLAMAAEYRDDTTGEHTRRVGRAAAQIARALGWSPAEASVLGVAARLHDVGKIGIPDAILLKRGRLTPDEFEQMQTHTEIGARILSGGRSALLQLAEEIARTHHERWDGGGYPHGLRGTAIPLAGRIVAVADVFDALTQSRPYKTAWTASEAMHAIAEGAGTQFDPDIVALAAQVLGQADEPDVIPAPPTPDDPLPFDQEDASHMLAVFEQLLTERTRELELARHDAEQTAAHMEHMAHTDPLTGLHNRRAFEQALEERLGSAPPTDGPARTFTVLSLDVDGLKTINDTQGHAQGDAFLACFATALRDAYADHGAVYRIGGDEFAIICDGSCTDVDLTRAHDDAVRRVHAQGFTHGSISVGGAHYPDDATSAGDLLRLSDQRMYHDKLSRRHQRH</sequence>
<evidence type="ECO:0000256" key="1">
    <source>
        <dbReference type="PROSITE-ProRule" id="PRU00339"/>
    </source>
</evidence>
<dbReference type="CDD" id="cd01949">
    <property type="entry name" value="GGDEF"/>
    <property type="match status" value="1"/>
</dbReference>
<reference evidence="4" key="4">
    <citation type="submission" date="2024-05" db="EMBL/GenBank/DDBJ databases">
        <authorList>
            <person name="Sun Q."/>
            <person name="Zhou Y."/>
        </authorList>
    </citation>
    <scope>NUCLEOTIDE SEQUENCE</scope>
    <source>
        <strain evidence="4">CGMCC 1.18437</strain>
    </source>
</reference>
<dbReference type="RefSeq" id="WP_184110853.1">
    <property type="nucleotide sequence ID" value="NZ_BNAJ01000003.1"/>
</dbReference>
<dbReference type="PROSITE" id="PS50887">
    <property type="entry name" value="GGDEF"/>
    <property type="match status" value="1"/>
</dbReference>
<dbReference type="InterPro" id="IPR043128">
    <property type="entry name" value="Rev_trsase/Diguanyl_cyclase"/>
</dbReference>
<evidence type="ECO:0000259" key="2">
    <source>
        <dbReference type="PROSITE" id="PS50887"/>
    </source>
</evidence>
<evidence type="ECO:0000259" key="3">
    <source>
        <dbReference type="PROSITE" id="PS51832"/>
    </source>
</evidence>
<dbReference type="InterPro" id="IPR003607">
    <property type="entry name" value="HD/PDEase_dom"/>
</dbReference>
<feature type="domain" description="GGDEF" evidence="2">
    <location>
        <begin position="743"/>
        <end position="867"/>
    </location>
</feature>
<gene>
    <name evidence="4" type="ORF">GCM10017781_14180</name>
    <name evidence="5" type="ORF">HNQ07_001820</name>
</gene>
<feature type="repeat" description="TPR" evidence="1">
    <location>
        <begin position="136"/>
        <end position="169"/>
    </location>
</feature>
<reference evidence="7" key="2">
    <citation type="journal article" date="2019" name="Int. J. Syst. Evol. Microbiol.">
        <title>The Global Catalogue of Microorganisms (GCM) 10K type strain sequencing project: providing services to taxonomists for standard genome sequencing and annotation.</title>
        <authorList>
            <consortium name="The Broad Institute Genomics Platform"/>
            <consortium name="The Broad Institute Genome Sequencing Center for Infectious Disease"/>
            <person name="Wu L."/>
            <person name="Ma J."/>
        </authorList>
    </citation>
    <scope>NUCLEOTIDE SEQUENCE [LARGE SCALE GENOMIC DNA]</scope>
    <source>
        <strain evidence="7">CGMCC 1.18437</strain>
    </source>
</reference>
<dbReference type="Proteomes" id="UP000539473">
    <property type="component" value="Unassembled WGS sequence"/>
</dbReference>
<evidence type="ECO:0000313" key="7">
    <source>
        <dbReference type="Proteomes" id="UP000619376"/>
    </source>
</evidence>
<dbReference type="SMART" id="SM00471">
    <property type="entry name" value="HDc"/>
    <property type="match status" value="1"/>
</dbReference>
<dbReference type="EMBL" id="BNAJ01000003">
    <property type="protein sequence ID" value="GHF38852.1"/>
    <property type="molecule type" value="Genomic_DNA"/>
</dbReference>
<dbReference type="Proteomes" id="UP000619376">
    <property type="component" value="Unassembled WGS sequence"/>
</dbReference>
<dbReference type="InterPro" id="IPR037522">
    <property type="entry name" value="HD_GYP_dom"/>
</dbReference>
<dbReference type="PROSITE" id="PS50005">
    <property type="entry name" value="TPR"/>
    <property type="match status" value="1"/>
</dbReference>